<evidence type="ECO:0000256" key="1">
    <source>
        <dbReference type="ARBA" id="ARBA00004651"/>
    </source>
</evidence>
<dbReference type="PANTHER" id="PTHR11360">
    <property type="entry name" value="MONOCARBOXYLATE TRANSPORTER"/>
    <property type="match status" value="1"/>
</dbReference>
<evidence type="ECO:0000313" key="9">
    <source>
        <dbReference type="Proteomes" id="UP000196475"/>
    </source>
</evidence>
<feature type="transmembrane region" description="Helical" evidence="6">
    <location>
        <begin position="265"/>
        <end position="287"/>
    </location>
</feature>
<dbReference type="AlphaFoldDB" id="A0A1Y3PLA1"/>
<feature type="transmembrane region" description="Helical" evidence="6">
    <location>
        <begin position="390"/>
        <end position="410"/>
    </location>
</feature>
<keyword evidence="2" id="KW-0813">Transport</keyword>
<dbReference type="InterPro" id="IPR020846">
    <property type="entry name" value="MFS_dom"/>
</dbReference>
<dbReference type="Pfam" id="PF07690">
    <property type="entry name" value="MFS_1"/>
    <property type="match status" value="1"/>
</dbReference>
<evidence type="ECO:0000259" key="7">
    <source>
        <dbReference type="PROSITE" id="PS50850"/>
    </source>
</evidence>
<name>A0A1Y3PLA1_9BACI</name>
<dbReference type="GO" id="GO:0022857">
    <property type="term" value="F:transmembrane transporter activity"/>
    <property type="evidence" value="ECO:0007669"/>
    <property type="project" value="InterPro"/>
</dbReference>
<feature type="domain" description="Major facilitator superfamily (MFS) profile" evidence="7">
    <location>
        <begin position="14"/>
        <end position="415"/>
    </location>
</feature>
<dbReference type="Proteomes" id="UP000196475">
    <property type="component" value="Unassembled WGS sequence"/>
</dbReference>
<dbReference type="InterPro" id="IPR050327">
    <property type="entry name" value="Proton-linked_MCT"/>
</dbReference>
<organism evidence="8 9">
    <name type="scientific">Bacillus thermozeamaize</name>
    <dbReference type="NCBI Taxonomy" id="230954"/>
    <lineage>
        <taxon>Bacteria</taxon>
        <taxon>Bacillati</taxon>
        <taxon>Bacillota</taxon>
        <taxon>Bacilli</taxon>
        <taxon>Bacillales</taxon>
        <taxon>Bacillaceae</taxon>
        <taxon>Bacillus</taxon>
    </lineage>
</organism>
<feature type="transmembrane region" description="Helical" evidence="6">
    <location>
        <begin position="139"/>
        <end position="160"/>
    </location>
</feature>
<gene>
    <name evidence="8" type="ORF">BAA01_13685</name>
</gene>
<feature type="transmembrane region" description="Helical" evidence="6">
    <location>
        <begin position="83"/>
        <end position="101"/>
    </location>
</feature>
<proteinExistence type="predicted"/>
<dbReference type="EMBL" id="LZRT01000066">
    <property type="protein sequence ID" value="OUM88120.1"/>
    <property type="molecule type" value="Genomic_DNA"/>
</dbReference>
<sequence length="423" mass="46445">MKKSESSKLHYGWLVVLIVFVTLMISAGIRSIPGIFIMPFEEEFGWSRSEVSTVVAINIFLYGLTGPFAAAWMERFGIRRTMVASLLLLAVSLSLTPFMNALWQFDFLWGIVVGVGVGALANVLGVTVANRWFVKQKGLVVGMLTASAATGQLLFLPLLAKITEEVGWRYSVYAAVAALVVLLPIVAVWMRNHPYDIGVAPYGSDQLVKPPAFQGNLFLEPFRVLRIAYRSKTFWLLAGSFFICGFTTNGLIGTHLIAACGDFDISMVTGAGLLALMGVFDLLGTTISGWLSDRFDNRLLLFWYYGLRGLSLIYLPQALGLGPMHLFVFAVFYGLDWIATVPPTAKLTTEAFGKERAGMVFGWIVVSHQLGASTAAYFSGVLRDWFGDYIMAFVLAGFLCFCAAMMSTRIRMADTAIQRGLSV</sequence>
<protein>
    <submittedName>
        <fullName evidence="8">MFS transporter</fullName>
    </submittedName>
</protein>
<evidence type="ECO:0000256" key="2">
    <source>
        <dbReference type="ARBA" id="ARBA00022448"/>
    </source>
</evidence>
<feature type="transmembrane region" description="Helical" evidence="6">
    <location>
        <begin position="107"/>
        <end position="127"/>
    </location>
</feature>
<dbReference type="InterPro" id="IPR036259">
    <property type="entry name" value="MFS_trans_sf"/>
</dbReference>
<keyword evidence="3 6" id="KW-0812">Transmembrane</keyword>
<comment type="subcellular location">
    <subcellularLocation>
        <location evidence="1">Cell membrane</location>
        <topology evidence="1">Multi-pass membrane protein</topology>
    </subcellularLocation>
</comment>
<evidence type="ECO:0000256" key="4">
    <source>
        <dbReference type="ARBA" id="ARBA00022989"/>
    </source>
</evidence>
<keyword evidence="4 6" id="KW-1133">Transmembrane helix</keyword>
<comment type="caution">
    <text evidence="8">The sequence shown here is derived from an EMBL/GenBank/DDBJ whole genome shotgun (WGS) entry which is preliminary data.</text>
</comment>
<evidence type="ECO:0000256" key="5">
    <source>
        <dbReference type="ARBA" id="ARBA00023136"/>
    </source>
</evidence>
<reference evidence="9" key="1">
    <citation type="submission" date="2016-06" db="EMBL/GenBank/DDBJ databases">
        <authorList>
            <person name="Nascimento L."/>
            <person name="Pereira R.V."/>
            <person name="Martins L.F."/>
            <person name="Quaggio R.B."/>
            <person name="Silva A.M."/>
            <person name="Setubal J.C."/>
        </authorList>
    </citation>
    <scope>NUCLEOTIDE SEQUENCE [LARGE SCALE GENOMIC DNA]</scope>
</reference>
<dbReference type="InterPro" id="IPR011701">
    <property type="entry name" value="MFS"/>
</dbReference>
<feature type="transmembrane region" description="Helical" evidence="6">
    <location>
        <begin position="52"/>
        <end position="71"/>
    </location>
</feature>
<evidence type="ECO:0000256" key="3">
    <source>
        <dbReference type="ARBA" id="ARBA00022692"/>
    </source>
</evidence>
<accession>A0A1Y3PLA1</accession>
<dbReference type="PANTHER" id="PTHR11360:SF290">
    <property type="entry name" value="MONOCARBOXYLATE MFS PERMEASE"/>
    <property type="match status" value="1"/>
</dbReference>
<dbReference type="CDD" id="cd17355">
    <property type="entry name" value="MFS_YcxA_like"/>
    <property type="match status" value="1"/>
</dbReference>
<dbReference type="GO" id="GO:0005886">
    <property type="term" value="C:plasma membrane"/>
    <property type="evidence" value="ECO:0007669"/>
    <property type="project" value="UniProtKB-SubCell"/>
</dbReference>
<dbReference type="Gene3D" id="1.20.1250.20">
    <property type="entry name" value="MFS general substrate transporter like domains"/>
    <property type="match status" value="2"/>
</dbReference>
<dbReference type="SUPFAM" id="SSF103473">
    <property type="entry name" value="MFS general substrate transporter"/>
    <property type="match status" value="1"/>
</dbReference>
<feature type="transmembrane region" description="Helical" evidence="6">
    <location>
        <begin position="325"/>
        <end position="345"/>
    </location>
</feature>
<evidence type="ECO:0000256" key="6">
    <source>
        <dbReference type="SAM" id="Phobius"/>
    </source>
</evidence>
<keyword evidence="5 6" id="KW-0472">Membrane</keyword>
<feature type="transmembrane region" description="Helical" evidence="6">
    <location>
        <begin position="12"/>
        <end position="32"/>
    </location>
</feature>
<evidence type="ECO:0000313" key="8">
    <source>
        <dbReference type="EMBL" id="OUM88120.1"/>
    </source>
</evidence>
<dbReference type="PROSITE" id="PS50850">
    <property type="entry name" value="MFS"/>
    <property type="match status" value="1"/>
</dbReference>
<feature type="transmembrane region" description="Helical" evidence="6">
    <location>
        <begin position="233"/>
        <end position="259"/>
    </location>
</feature>
<feature type="transmembrane region" description="Helical" evidence="6">
    <location>
        <begin position="357"/>
        <end position="378"/>
    </location>
</feature>
<feature type="transmembrane region" description="Helical" evidence="6">
    <location>
        <begin position="172"/>
        <end position="190"/>
    </location>
</feature>
<feature type="transmembrane region" description="Helical" evidence="6">
    <location>
        <begin position="299"/>
        <end position="319"/>
    </location>
</feature>